<dbReference type="GO" id="GO:0005788">
    <property type="term" value="C:endoplasmic reticulum lumen"/>
    <property type="evidence" value="ECO:0007669"/>
    <property type="project" value="TreeGrafter"/>
</dbReference>
<dbReference type="Gene3D" id="2.70.130.10">
    <property type="entry name" value="Mannose-6-phosphate receptor binding domain"/>
    <property type="match status" value="1"/>
</dbReference>
<evidence type="ECO:0000256" key="3">
    <source>
        <dbReference type="ARBA" id="ARBA00022824"/>
    </source>
</evidence>
<organism evidence="7 8">
    <name type="scientific">Thecamonas trahens ATCC 50062</name>
    <dbReference type="NCBI Taxonomy" id="461836"/>
    <lineage>
        <taxon>Eukaryota</taxon>
        <taxon>Apusozoa</taxon>
        <taxon>Apusomonadida</taxon>
        <taxon>Apusomonadidae</taxon>
        <taxon>Thecamonas</taxon>
    </lineage>
</organism>
<evidence type="ECO:0000313" key="7">
    <source>
        <dbReference type="EMBL" id="KNC54880.1"/>
    </source>
</evidence>
<dbReference type="SUPFAM" id="SSF50911">
    <property type="entry name" value="Mannose 6-phosphate receptor domain"/>
    <property type="match status" value="1"/>
</dbReference>
<dbReference type="PANTHER" id="PTHR15414">
    <property type="entry name" value="OS-9-RELATED"/>
    <property type="match status" value="1"/>
</dbReference>
<keyword evidence="4" id="KW-1015">Disulfide bond</keyword>
<dbReference type="Proteomes" id="UP000054408">
    <property type="component" value="Unassembled WGS sequence"/>
</dbReference>
<dbReference type="InterPro" id="IPR044865">
    <property type="entry name" value="MRH_dom"/>
</dbReference>
<dbReference type="GO" id="GO:0030968">
    <property type="term" value="P:endoplasmic reticulum unfolded protein response"/>
    <property type="evidence" value="ECO:0007669"/>
    <property type="project" value="InterPro"/>
</dbReference>
<feature type="domain" description="MRH" evidence="6">
    <location>
        <begin position="83"/>
        <end position="212"/>
    </location>
</feature>
<dbReference type="Pfam" id="PF07915">
    <property type="entry name" value="PRKCSH"/>
    <property type="match status" value="1"/>
</dbReference>
<dbReference type="OrthoDB" id="448954at2759"/>
<feature type="region of interest" description="Disordered" evidence="5">
    <location>
        <begin position="265"/>
        <end position="291"/>
    </location>
</feature>
<comment type="subcellular location">
    <subcellularLocation>
        <location evidence="1">Endoplasmic reticulum</location>
    </subcellularLocation>
</comment>
<keyword evidence="8" id="KW-1185">Reference proteome</keyword>
<name>A0A0L0DRG5_THETB</name>
<reference evidence="7 8" key="1">
    <citation type="submission" date="2010-05" db="EMBL/GenBank/DDBJ databases">
        <title>The Genome Sequence of Thecamonas trahens ATCC 50062.</title>
        <authorList>
            <consortium name="The Broad Institute Genome Sequencing Platform"/>
            <person name="Russ C."/>
            <person name="Cuomo C."/>
            <person name="Shea T."/>
            <person name="Young S.K."/>
            <person name="Zeng Q."/>
            <person name="Koehrsen M."/>
            <person name="Haas B."/>
            <person name="Borodovsky M."/>
            <person name="Guigo R."/>
            <person name="Alvarado L."/>
            <person name="Berlin A."/>
            <person name="Bochicchio J."/>
            <person name="Borenstein D."/>
            <person name="Chapman S."/>
            <person name="Chen Z."/>
            <person name="Freedman E."/>
            <person name="Gellesch M."/>
            <person name="Goldberg J."/>
            <person name="Griggs A."/>
            <person name="Gujja S."/>
            <person name="Heilman E."/>
            <person name="Heiman D."/>
            <person name="Hepburn T."/>
            <person name="Howarth C."/>
            <person name="Jen D."/>
            <person name="Larson L."/>
            <person name="Mehta T."/>
            <person name="Park D."/>
            <person name="Pearson M."/>
            <person name="Roberts A."/>
            <person name="Saif S."/>
            <person name="Shenoy N."/>
            <person name="Sisk P."/>
            <person name="Stolte C."/>
            <person name="Sykes S."/>
            <person name="Thomson T."/>
            <person name="Walk T."/>
            <person name="White J."/>
            <person name="Yandava C."/>
            <person name="Burger G."/>
            <person name="Gray M.W."/>
            <person name="Holland P.W.H."/>
            <person name="King N."/>
            <person name="Lang F.B.F."/>
            <person name="Roger A.J."/>
            <person name="Ruiz-Trillo I."/>
            <person name="Lander E."/>
            <person name="Nusbaum C."/>
        </authorList>
    </citation>
    <scope>NUCLEOTIDE SEQUENCE [LARGE SCALE GENOMIC DNA]</scope>
    <source>
        <strain evidence="7 8">ATCC 50062</strain>
    </source>
</reference>
<evidence type="ECO:0000256" key="4">
    <source>
        <dbReference type="ARBA" id="ARBA00023157"/>
    </source>
</evidence>
<evidence type="ECO:0000256" key="5">
    <source>
        <dbReference type="SAM" id="MobiDB-lite"/>
    </source>
</evidence>
<dbReference type="AlphaFoldDB" id="A0A0L0DRG5"/>
<dbReference type="InterPro" id="IPR045149">
    <property type="entry name" value="OS-9-like"/>
</dbReference>
<proteinExistence type="predicted"/>
<keyword evidence="2" id="KW-0732">Signal</keyword>
<dbReference type="GO" id="GO:0030970">
    <property type="term" value="P:retrograde protein transport, ER to cytosol"/>
    <property type="evidence" value="ECO:0007669"/>
    <property type="project" value="TreeGrafter"/>
</dbReference>
<protein>
    <submittedName>
        <fullName evidence="7">XTP3-transactivated B protein</fullName>
    </submittedName>
</protein>
<evidence type="ECO:0000259" key="6">
    <source>
        <dbReference type="PROSITE" id="PS51914"/>
    </source>
</evidence>
<dbReference type="STRING" id="461836.A0A0L0DRG5"/>
<dbReference type="GeneID" id="25568739"/>
<accession>A0A0L0DRG5</accession>
<sequence length="347" mass="36484">MILAMVGMAACGGPLLPLLDETKFRVGLHAPGADLLLTSVDGPRVVAMTGADGRKLKLDGGGKHKLDDSGKASEAELLAPLLGECLYRVDGWWTYEVCYGSHVRQYHRDPKTEAVTAEFFLGRAPRSDRADAAAKSPAAGKVEADPASAAMPPARYVEKYDAGTPCDLTGEPRVTSLSFECSLTGLNAISTISEPATCTYAVTLSTPLLCDLDEYAARDEPELDILCVPKTEPLTLASLFAASNSADSSWHSLLVRALDKITAGSDAPQSQDAASAAPTSPQEDPAAASSDVDVVHVEDLLASLVRGDSMPGSFQAEALLEQLLALTLQDGDDEATEAEHVDDDEPA</sequence>
<evidence type="ECO:0000313" key="8">
    <source>
        <dbReference type="Proteomes" id="UP000054408"/>
    </source>
</evidence>
<dbReference type="EMBL" id="GL349492">
    <property type="protein sequence ID" value="KNC54880.1"/>
    <property type="molecule type" value="Genomic_DNA"/>
</dbReference>
<dbReference type="RefSeq" id="XP_013753475.1">
    <property type="nucleotide sequence ID" value="XM_013898021.1"/>
</dbReference>
<evidence type="ECO:0000256" key="2">
    <source>
        <dbReference type="ARBA" id="ARBA00022729"/>
    </source>
</evidence>
<dbReference type="eggNOG" id="KOG3394">
    <property type="taxonomic scope" value="Eukaryota"/>
</dbReference>
<dbReference type="PANTHER" id="PTHR15414:SF0">
    <property type="entry name" value="ENDOPLASMIC RETICULUM LECTIN 1"/>
    <property type="match status" value="1"/>
</dbReference>
<keyword evidence="3" id="KW-0256">Endoplasmic reticulum</keyword>
<dbReference type="InterPro" id="IPR012913">
    <property type="entry name" value="OS9-like_dom"/>
</dbReference>
<evidence type="ECO:0000256" key="1">
    <source>
        <dbReference type="ARBA" id="ARBA00004240"/>
    </source>
</evidence>
<dbReference type="PROSITE" id="PS51914">
    <property type="entry name" value="MRH"/>
    <property type="match status" value="1"/>
</dbReference>
<dbReference type="InterPro" id="IPR009011">
    <property type="entry name" value="Man6P_isomerase_rcpt-bd_dom_sf"/>
</dbReference>
<gene>
    <name evidence="7" type="ORF">AMSG_10535</name>
</gene>